<sequence>MTLASLCADISLVYDSLGEYAKALEYLKKSRETAQDSGSEICPGFAAKYNQLGAVYYKQGKIEEVLELYEKSLEIQLKVLRPDHPNLQHVTRDPDDKEGFSSFKARLAHLLYVFTINYYSFLNYFQTYGDTVQPYITITIVPPPPKHLNAKQAENWRRANNKSRYNEELRNSMVPFDRPPWSFDIVFVNYTTADARLTYLLETIKNVYRQHQHQDSKQSNQFGKTFWTVIR</sequence>
<dbReference type="SUPFAM" id="SSF48452">
    <property type="entry name" value="TPR-like"/>
    <property type="match status" value="1"/>
</dbReference>
<dbReference type="AlphaFoldDB" id="A0A813QBX2"/>
<dbReference type="Pfam" id="PF13374">
    <property type="entry name" value="TPR_10"/>
    <property type="match status" value="1"/>
</dbReference>
<feature type="repeat" description="TPR" evidence="3">
    <location>
        <begin position="46"/>
        <end position="79"/>
    </location>
</feature>
<dbReference type="Proteomes" id="UP000681722">
    <property type="component" value="Unassembled WGS sequence"/>
</dbReference>
<reference evidence="4" key="1">
    <citation type="submission" date="2021-02" db="EMBL/GenBank/DDBJ databases">
        <authorList>
            <person name="Nowell W R."/>
        </authorList>
    </citation>
    <scope>NUCLEOTIDE SEQUENCE</scope>
</reference>
<dbReference type="SMART" id="SM00028">
    <property type="entry name" value="TPR"/>
    <property type="match status" value="2"/>
</dbReference>
<evidence type="ECO:0000256" key="2">
    <source>
        <dbReference type="ARBA" id="ARBA00022803"/>
    </source>
</evidence>
<dbReference type="InterPro" id="IPR011990">
    <property type="entry name" value="TPR-like_helical_dom_sf"/>
</dbReference>
<organism evidence="4 6">
    <name type="scientific">Didymodactylos carnosus</name>
    <dbReference type="NCBI Taxonomy" id="1234261"/>
    <lineage>
        <taxon>Eukaryota</taxon>
        <taxon>Metazoa</taxon>
        <taxon>Spiralia</taxon>
        <taxon>Gnathifera</taxon>
        <taxon>Rotifera</taxon>
        <taxon>Eurotatoria</taxon>
        <taxon>Bdelloidea</taxon>
        <taxon>Philodinida</taxon>
        <taxon>Philodinidae</taxon>
        <taxon>Didymodactylos</taxon>
    </lineage>
</organism>
<accession>A0A813QBX2</accession>
<evidence type="ECO:0000313" key="5">
    <source>
        <dbReference type="EMBL" id="CAF3545895.1"/>
    </source>
</evidence>
<proteinExistence type="predicted"/>
<dbReference type="PROSITE" id="PS50293">
    <property type="entry name" value="TPR_REGION"/>
    <property type="match status" value="1"/>
</dbReference>
<dbReference type="EMBL" id="CAJOBC010000151">
    <property type="protein sequence ID" value="CAF3545895.1"/>
    <property type="molecule type" value="Genomic_DNA"/>
</dbReference>
<keyword evidence="6" id="KW-1185">Reference proteome</keyword>
<keyword evidence="2 3" id="KW-0802">TPR repeat</keyword>
<evidence type="ECO:0000256" key="1">
    <source>
        <dbReference type="ARBA" id="ARBA00022737"/>
    </source>
</evidence>
<keyword evidence="1" id="KW-0677">Repeat</keyword>
<dbReference type="Pfam" id="PF13181">
    <property type="entry name" value="TPR_8"/>
    <property type="match status" value="1"/>
</dbReference>
<evidence type="ECO:0000256" key="3">
    <source>
        <dbReference type="PROSITE-ProRule" id="PRU00339"/>
    </source>
</evidence>
<dbReference type="PANTHER" id="PTHR45641">
    <property type="entry name" value="TETRATRICOPEPTIDE REPEAT PROTEIN (AFU_ORTHOLOGUE AFUA_6G03870)"/>
    <property type="match status" value="1"/>
</dbReference>
<protein>
    <submittedName>
        <fullName evidence="4">Uncharacterized protein</fullName>
    </submittedName>
</protein>
<dbReference type="EMBL" id="CAJNOQ010000151">
    <property type="protein sequence ID" value="CAF0764653.1"/>
    <property type="molecule type" value="Genomic_DNA"/>
</dbReference>
<dbReference type="Gene3D" id="1.25.40.10">
    <property type="entry name" value="Tetratricopeptide repeat domain"/>
    <property type="match status" value="1"/>
</dbReference>
<comment type="caution">
    <text evidence="4">The sequence shown here is derived from an EMBL/GenBank/DDBJ whole genome shotgun (WGS) entry which is preliminary data.</text>
</comment>
<gene>
    <name evidence="4" type="ORF">GPM918_LOCUS1581</name>
    <name evidence="5" type="ORF">SRO942_LOCUS1581</name>
</gene>
<dbReference type="PROSITE" id="PS50005">
    <property type="entry name" value="TPR"/>
    <property type="match status" value="1"/>
</dbReference>
<dbReference type="InterPro" id="IPR019734">
    <property type="entry name" value="TPR_rpt"/>
</dbReference>
<evidence type="ECO:0000313" key="6">
    <source>
        <dbReference type="Proteomes" id="UP000663829"/>
    </source>
</evidence>
<evidence type="ECO:0000313" key="4">
    <source>
        <dbReference type="EMBL" id="CAF0764653.1"/>
    </source>
</evidence>
<dbReference type="PANTHER" id="PTHR45641:SF1">
    <property type="entry name" value="AAA+ ATPASE DOMAIN-CONTAINING PROTEIN"/>
    <property type="match status" value="1"/>
</dbReference>
<name>A0A813QBX2_9BILA</name>
<dbReference type="OrthoDB" id="443949at2759"/>
<dbReference type="Proteomes" id="UP000663829">
    <property type="component" value="Unassembled WGS sequence"/>
</dbReference>